<evidence type="ECO:0000313" key="2">
    <source>
        <dbReference type="Proteomes" id="UP000605986"/>
    </source>
</evidence>
<proteinExistence type="predicted"/>
<evidence type="ECO:0000313" key="1">
    <source>
        <dbReference type="EMBL" id="KAF4447223.1"/>
    </source>
</evidence>
<dbReference type="AlphaFoldDB" id="A0A8H4KDA5"/>
<protein>
    <submittedName>
        <fullName evidence="1">Uncharacterized protein</fullName>
    </submittedName>
</protein>
<gene>
    <name evidence="1" type="ORF">F53441_9210</name>
</gene>
<comment type="caution">
    <text evidence="1">The sequence shown here is derived from an EMBL/GenBank/DDBJ whole genome shotgun (WGS) entry which is preliminary data.</text>
</comment>
<organism evidence="1 2">
    <name type="scientific">Fusarium austroafricanum</name>
    <dbReference type="NCBI Taxonomy" id="2364996"/>
    <lineage>
        <taxon>Eukaryota</taxon>
        <taxon>Fungi</taxon>
        <taxon>Dikarya</taxon>
        <taxon>Ascomycota</taxon>
        <taxon>Pezizomycotina</taxon>
        <taxon>Sordariomycetes</taxon>
        <taxon>Hypocreomycetidae</taxon>
        <taxon>Hypocreales</taxon>
        <taxon>Nectriaceae</taxon>
        <taxon>Fusarium</taxon>
        <taxon>Fusarium concolor species complex</taxon>
    </lineage>
</organism>
<keyword evidence="2" id="KW-1185">Reference proteome</keyword>
<dbReference type="OrthoDB" id="5120070at2759"/>
<reference evidence="1" key="1">
    <citation type="submission" date="2020-01" db="EMBL/GenBank/DDBJ databases">
        <title>Identification and distribution of gene clusters putatively required for synthesis of sphingolipid metabolism inhibitors in phylogenetically diverse species of the filamentous fungus Fusarium.</title>
        <authorList>
            <person name="Kim H.-S."/>
            <person name="Busman M."/>
            <person name="Brown D.W."/>
            <person name="Divon H."/>
            <person name="Uhlig S."/>
            <person name="Proctor R.H."/>
        </authorList>
    </citation>
    <scope>NUCLEOTIDE SEQUENCE</scope>
    <source>
        <strain evidence="1">NRRL 53441</strain>
    </source>
</reference>
<dbReference type="EMBL" id="JAADJG010000411">
    <property type="protein sequence ID" value="KAF4447223.1"/>
    <property type="molecule type" value="Genomic_DNA"/>
</dbReference>
<name>A0A8H4KDA5_9HYPO</name>
<sequence>MSNPSHFVFDLDDIANHRAAYPVLGHFMQLSIREVYVEFLQQGGQKPHVVIRLLTYHGVPCRDRHGDDVYLEGCLLSMDYHGGYDDLGEMTVKLTPYDTASESARAGFRFPRLGDFTVDDMIFILQGYHHSLPYEHQTNLTAFNFVVADPVTGAVDGCRDVVTQWMIRLNTIGLVGWTADYQSVKRIVFYGHLPSWGFHDLIGNNYTQSNSRDRNRNRIVNVTPLPLDRGVFHDPGVRRIENYCGFQLPYNPPW</sequence>
<accession>A0A8H4KDA5</accession>
<dbReference type="Proteomes" id="UP000605986">
    <property type="component" value="Unassembled WGS sequence"/>
</dbReference>